<evidence type="ECO:0000256" key="1">
    <source>
        <dbReference type="ARBA" id="ARBA00022729"/>
    </source>
</evidence>
<feature type="signal peptide" evidence="3">
    <location>
        <begin position="1"/>
        <end position="21"/>
    </location>
</feature>
<comment type="caution">
    <text evidence="5">The sequence shown here is derived from an EMBL/GenBank/DDBJ whole genome shotgun (WGS) entry which is preliminary data.</text>
</comment>
<proteinExistence type="predicted"/>
<keyword evidence="1 3" id="KW-0732">Signal</keyword>
<evidence type="ECO:0000256" key="3">
    <source>
        <dbReference type="SAM" id="SignalP"/>
    </source>
</evidence>
<feature type="domain" description="BURP" evidence="4">
    <location>
        <begin position="202"/>
        <end position="344"/>
    </location>
</feature>
<dbReference type="Pfam" id="PF03181">
    <property type="entry name" value="BURP"/>
    <property type="match status" value="1"/>
</dbReference>
<keyword evidence="6" id="KW-1185">Reference proteome</keyword>
<evidence type="ECO:0000313" key="5">
    <source>
        <dbReference type="EMBL" id="KAI5422841.1"/>
    </source>
</evidence>
<evidence type="ECO:0000259" key="4">
    <source>
        <dbReference type="PROSITE" id="PS51277"/>
    </source>
</evidence>
<feature type="chain" id="PRO_5039001024" description="BURP domain-containing protein" evidence="3">
    <location>
        <begin position="22"/>
        <end position="357"/>
    </location>
</feature>
<evidence type="ECO:0000256" key="2">
    <source>
        <dbReference type="SAM" id="MobiDB-lite"/>
    </source>
</evidence>
<sequence length="357" mass="40637">MEFTSLSILALLCVAFMEVNASMSGEEYWNSIWPNTPIPKTISDLVLSNNTELIRGQEMKQYWTVFFNHDLYPGKEMSLGIQKQSYIQPSRSNAQIFIKKASTHVATKEEIEKSTQPHGEATKEDIEEPIQPFGAWRNEKEIEEPIQPFGAWRNEATKKEIERPNKHFEGIVWPRKTTIKKLEKVSQTSITRTLDEKETHILRDYCEKPSAIGEDRHCVTSLESMMYFVISKLGKNIKVMSSSFAQNQTQYVVEEVKKIGDKAVMCHKMNLKIVVFNCHQVNATTIYKVPLVASDGTKSNALTICHHDTRGMNANALYKVLKVRPGTVPICHFIGNKAIAWVPNDSVSEDDDCPRLI</sequence>
<accession>A0A9D5AXK5</accession>
<dbReference type="OrthoDB" id="654134at2759"/>
<dbReference type="SMART" id="SM01045">
    <property type="entry name" value="BURP"/>
    <property type="match status" value="1"/>
</dbReference>
<dbReference type="InterPro" id="IPR004873">
    <property type="entry name" value="BURP_dom"/>
</dbReference>
<dbReference type="Proteomes" id="UP001058974">
    <property type="component" value="Chromosome 4"/>
</dbReference>
<feature type="region of interest" description="Disordered" evidence="2">
    <location>
        <begin position="107"/>
        <end position="126"/>
    </location>
</feature>
<organism evidence="5 6">
    <name type="scientific">Pisum sativum</name>
    <name type="common">Garden pea</name>
    <name type="synonym">Lathyrus oleraceus</name>
    <dbReference type="NCBI Taxonomy" id="3888"/>
    <lineage>
        <taxon>Eukaryota</taxon>
        <taxon>Viridiplantae</taxon>
        <taxon>Streptophyta</taxon>
        <taxon>Embryophyta</taxon>
        <taxon>Tracheophyta</taxon>
        <taxon>Spermatophyta</taxon>
        <taxon>Magnoliopsida</taxon>
        <taxon>eudicotyledons</taxon>
        <taxon>Gunneridae</taxon>
        <taxon>Pentapetalae</taxon>
        <taxon>rosids</taxon>
        <taxon>fabids</taxon>
        <taxon>Fabales</taxon>
        <taxon>Fabaceae</taxon>
        <taxon>Papilionoideae</taxon>
        <taxon>50 kb inversion clade</taxon>
        <taxon>NPAAA clade</taxon>
        <taxon>Hologalegina</taxon>
        <taxon>IRL clade</taxon>
        <taxon>Fabeae</taxon>
        <taxon>Lathyrus</taxon>
    </lineage>
</organism>
<gene>
    <name evidence="5" type="ORF">KIW84_046025</name>
</gene>
<dbReference type="EMBL" id="JAMSHJ010000004">
    <property type="protein sequence ID" value="KAI5422841.1"/>
    <property type="molecule type" value="Genomic_DNA"/>
</dbReference>
<evidence type="ECO:0000313" key="6">
    <source>
        <dbReference type="Proteomes" id="UP001058974"/>
    </source>
</evidence>
<reference evidence="5 6" key="1">
    <citation type="journal article" date="2022" name="Nat. Genet.">
        <title>Improved pea reference genome and pan-genome highlight genomic features and evolutionary characteristics.</title>
        <authorList>
            <person name="Yang T."/>
            <person name="Liu R."/>
            <person name="Luo Y."/>
            <person name="Hu S."/>
            <person name="Wang D."/>
            <person name="Wang C."/>
            <person name="Pandey M.K."/>
            <person name="Ge S."/>
            <person name="Xu Q."/>
            <person name="Li N."/>
            <person name="Li G."/>
            <person name="Huang Y."/>
            <person name="Saxena R.K."/>
            <person name="Ji Y."/>
            <person name="Li M."/>
            <person name="Yan X."/>
            <person name="He Y."/>
            <person name="Liu Y."/>
            <person name="Wang X."/>
            <person name="Xiang C."/>
            <person name="Varshney R.K."/>
            <person name="Ding H."/>
            <person name="Gao S."/>
            <person name="Zong X."/>
        </authorList>
    </citation>
    <scope>NUCLEOTIDE SEQUENCE [LARGE SCALE GENOMIC DNA]</scope>
    <source>
        <strain evidence="5 6">cv. Zhongwan 6</strain>
    </source>
</reference>
<dbReference type="PANTHER" id="PTHR31236">
    <property type="entry name" value="BURP DOMAIN PROTEIN USPL1-LIKE"/>
    <property type="match status" value="1"/>
</dbReference>
<name>A0A9D5AXK5_PEA</name>
<dbReference type="InterPro" id="IPR044816">
    <property type="entry name" value="BURP"/>
</dbReference>
<dbReference type="Gramene" id="Psat04G0602500-T1">
    <property type="protein sequence ID" value="KAI5422841.1"/>
    <property type="gene ID" value="KIW84_046025"/>
</dbReference>
<feature type="compositionally biased region" description="Basic and acidic residues" evidence="2">
    <location>
        <begin position="107"/>
        <end position="124"/>
    </location>
</feature>
<protein>
    <recommendedName>
        <fullName evidence="4">BURP domain-containing protein</fullName>
    </recommendedName>
</protein>
<dbReference type="PANTHER" id="PTHR31236:SF35">
    <property type="entry name" value="ABUNDANT PROTEIN, PUTATIVE-RELATED"/>
    <property type="match status" value="1"/>
</dbReference>
<dbReference type="AlphaFoldDB" id="A0A9D5AXK5"/>
<dbReference type="PROSITE" id="PS51277">
    <property type="entry name" value="BURP"/>
    <property type="match status" value="1"/>
</dbReference>